<dbReference type="Pfam" id="PF00005">
    <property type="entry name" value="ABC_tran"/>
    <property type="match status" value="1"/>
</dbReference>
<dbReference type="RefSeq" id="WP_120026938.1">
    <property type="nucleotide sequence ID" value="NZ_QZFV01000153.1"/>
</dbReference>
<dbReference type="Gene3D" id="1.20.1560.10">
    <property type="entry name" value="ABC transporter type 1, transmembrane domain"/>
    <property type="match status" value="1"/>
</dbReference>
<evidence type="ECO:0000256" key="7">
    <source>
        <dbReference type="ARBA" id="ARBA00022989"/>
    </source>
</evidence>
<evidence type="ECO:0000256" key="6">
    <source>
        <dbReference type="ARBA" id="ARBA00022840"/>
    </source>
</evidence>
<dbReference type="Pfam" id="PF00664">
    <property type="entry name" value="ABC_membrane"/>
    <property type="match status" value="1"/>
</dbReference>
<dbReference type="CDD" id="cd18551">
    <property type="entry name" value="ABC_6TM_LmrA_like"/>
    <property type="match status" value="1"/>
</dbReference>
<keyword evidence="5" id="KW-0547">Nucleotide-binding</keyword>
<feature type="domain" description="ABC transporter" evidence="11">
    <location>
        <begin position="336"/>
        <end position="570"/>
    </location>
</feature>
<sequence>MFRHLWRMTTGQRAALTVAMLLMTASAGFGIAQPIAMKAVIDALSGGRLVIALIIGLVVLLLLQALVGAWGSFLLERTGERFLLRLRTTLFDHLLRLTIPAFGRFRVGDLLSRASTDVILVREAVTRAVVEITANVIMTVAAFTIMFLIDPVLMCVVLGVLVLGAVVITVTASRIGRVSLRLQSAVGTMTADLERVLGAIRTVRISRAEHRETRHLQALAQEAYLAGVQSARLTSAVGPIIETIVNGAFVLVLFVGALRISRHELALGSLVAILLYANQLVLPIAQLVEGITTVYKVKGAAERTREILCLPIEESATSPSARPAAPAAGQPEPAVLDVRGLHFGYTATTPVLRDLTFTVPQHSLVALVGASGAGKSTTFALINRFYQPWQGTIRLGGEAPADLDLPSWRERVSWVEQDCPILHGTLRDNLRYAAPDADENALWHAVDLVRLREKIESLPAGLDSPVGERGACLSSGERQRLAIARALLTRPHLLLLDEPTAHLDPITEAALTGTLDDLRGECSLLVIAHRISTIRSADQIMVLDNGTIRATGTYGELIDADPEFTRLANAAHHAHGARASVGDPV</sequence>
<reference evidence="13 14" key="1">
    <citation type="submission" date="2018-09" db="EMBL/GenBank/DDBJ databases">
        <title>YIM PH 21725 draft genome.</title>
        <authorList>
            <person name="Miao C."/>
        </authorList>
    </citation>
    <scope>NUCLEOTIDE SEQUENCE [LARGE SCALE GENOMIC DNA]</scope>
    <source>
        <strain evidence="14">YIM PH21725</strain>
    </source>
</reference>
<feature type="transmembrane region" description="Helical" evidence="10">
    <location>
        <begin position="151"/>
        <end position="172"/>
    </location>
</feature>
<comment type="caution">
    <text evidence="13">The sequence shown here is derived from an EMBL/GenBank/DDBJ whole genome shotgun (WGS) entry which is preliminary data.</text>
</comment>
<evidence type="ECO:0000256" key="10">
    <source>
        <dbReference type="SAM" id="Phobius"/>
    </source>
</evidence>
<dbReference type="PROSITE" id="PS00211">
    <property type="entry name" value="ABC_TRANSPORTER_1"/>
    <property type="match status" value="1"/>
</dbReference>
<dbReference type="OrthoDB" id="9806127at2"/>
<evidence type="ECO:0000256" key="1">
    <source>
        <dbReference type="ARBA" id="ARBA00004651"/>
    </source>
</evidence>
<feature type="transmembrane region" description="Helical" evidence="10">
    <location>
        <begin position="48"/>
        <end position="75"/>
    </location>
</feature>
<dbReference type="InterPro" id="IPR003593">
    <property type="entry name" value="AAA+_ATPase"/>
</dbReference>
<evidence type="ECO:0000313" key="13">
    <source>
        <dbReference type="EMBL" id="RJQ75901.1"/>
    </source>
</evidence>
<dbReference type="InterPro" id="IPR027417">
    <property type="entry name" value="P-loop_NTPase"/>
</dbReference>
<evidence type="ECO:0000256" key="4">
    <source>
        <dbReference type="ARBA" id="ARBA00022692"/>
    </source>
</evidence>
<comment type="similarity">
    <text evidence="9">Belongs to the ABC transporter superfamily. Lipid exporter (TC 3.A.1.106) family.</text>
</comment>
<evidence type="ECO:0000259" key="11">
    <source>
        <dbReference type="PROSITE" id="PS50893"/>
    </source>
</evidence>
<dbReference type="InterPro" id="IPR039421">
    <property type="entry name" value="Type_1_exporter"/>
</dbReference>
<keyword evidence="2" id="KW-0813">Transport</keyword>
<evidence type="ECO:0000256" key="9">
    <source>
        <dbReference type="ARBA" id="ARBA00061644"/>
    </source>
</evidence>
<dbReference type="SMART" id="SM00382">
    <property type="entry name" value="AAA"/>
    <property type="match status" value="1"/>
</dbReference>
<keyword evidence="3" id="KW-1003">Cell membrane</keyword>
<dbReference type="InterPro" id="IPR036640">
    <property type="entry name" value="ABC1_TM_sf"/>
</dbReference>
<evidence type="ECO:0000256" key="8">
    <source>
        <dbReference type="ARBA" id="ARBA00023136"/>
    </source>
</evidence>
<evidence type="ECO:0000256" key="5">
    <source>
        <dbReference type="ARBA" id="ARBA00022741"/>
    </source>
</evidence>
<accession>A0A419HJI4</accession>
<dbReference type="PANTHER" id="PTHR43394:SF1">
    <property type="entry name" value="ATP-BINDING CASSETTE SUB-FAMILY B MEMBER 10, MITOCHONDRIAL"/>
    <property type="match status" value="1"/>
</dbReference>
<gene>
    <name evidence="13" type="ORF">D5S19_31240</name>
</gene>
<feature type="transmembrane region" description="Helical" evidence="10">
    <location>
        <begin position="240"/>
        <end position="260"/>
    </location>
</feature>
<dbReference type="GO" id="GO:0005886">
    <property type="term" value="C:plasma membrane"/>
    <property type="evidence" value="ECO:0007669"/>
    <property type="project" value="UniProtKB-SubCell"/>
</dbReference>
<protein>
    <submittedName>
        <fullName evidence="13">ABC transporter ATP-binding protein</fullName>
    </submittedName>
</protein>
<dbReference type="Gene3D" id="3.40.50.300">
    <property type="entry name" value="P-loop containing nucleotide triphosphate hydrolases"/>
    <property type="match status" value="1"/>
</dbReference>
<keyword evidence="14" id="KW-1185">Reference proteome</keyword>
<dbReference type="FunFam" id="3.40.50.300:FF:000299">
    <property type="entry name" value="ABC transporter ATP-binding protein/permease"/>
    <property type="match status" value="1"/>
</dbReference>
<evidence type="ECO:0000259" key="12">
    <source>
        <dbReference type="PROSITE" id="PS50929"/>
    </source>
</evidence>
<keyword evidence="7 10" id="KW-1133">Transmembrane helix</keyword>
<dbReference type="EMBL" id="QZFV01000153">
    <property type="protein sequence ID" value="RJQ75901.1"/>
    <property type="molecule type" value="Genomic_DNA"/>
</dbReference>
<keyword evidence="4 10" id="KW-0812">Transmembrane</keyword>
<dbReference type="InterPro" id="IPR017871">
    <property type="entry name" value="ABC_transporter-like_CS"/>
</dbReference>
<dbReference type="PROSITE" id="PS50929">
    <property type="entry name" value="ABC_TM1F"/>
    <property type="match status" value="1"/>
</dbReference>
<keyword evidence="6 13" id="KW-0067">ATP-binding</keyword>
<dbReference type="SUPFAM" id="SSF90123">
    <property type="entry name" value="ABC transporter transmembrane region"/>
    <property type="match status" value="1"/>
</dbReference>
<evidence type="ECO:0000256" key="2">
    <source>
        <dbReference type="ARBA" id="ARBA00022448"/>
    </source>
</evidence>
<evidence type="ECO:0000256" key="3">
    <source>
        <dbReference type="ARBA" id="ARBA00022475"/>
    </source>
</evidence>
<dbReference type="InterPro" id="IPR003439">
    <property type="entry name" value="ABC_transporter-like_ATP-bd"/>
</dbReference>
<dbReference type="PROSITE" id="PS50893">
    <property type="entry name" value="ABC_TRANSPORTER_2"/>
    <property type="match status" value="1"/>
</dbReference>
<dbReference type="AlphaFoldDB" id="A0A419HJI4"/>
<feature type="domain" description="ABC transmembrane type-1" evidence="12">
    <location>
        <begin position="18"/>
        <end position="296"/>
    </location>
</feature>
<dbReference type="GO" id="GO:0005524">
    <property type="term" value="F:ATP binding"/>
    <property type="evidence" value="ECO:0007669"/>
    <property type="project" value="UniProtKB-KW"/>
</dbReference>
<organism evidence="13 14">
    <name type="scientific">Amycolatopsis panacis</name>
    <dbReference type="NCBI Taxonomy" id="2340917"/>
    <lineage>
        <taxon>Bacteria</taxon>
        <taxon>Bacillati</taxon>
        <taxon>Actinomycetota</taxon>
        <taxon>Actinomycetes</taxon>
        <taxon>Pseudonocardiales</taxon>
        <taxon>Pseudonocardiaceae</taxon>
        <taxon>Amycolatopsis</taxon>
    </lineage>
</organism>
<keyword evidence="8 10" id="KW-0472">Membrane</keyword>
<dbReference type="GO" id="GO:0015421">
    <property type="term" value="F:ABC-type oligopeptide transporter activity"/>
    <property type="evidence" value="ECO:0007669"/>
    <property type="project" value="TreeGrafter"/>
</dbReference>
<proteinExistence type="inferred from homology"/>
<dbReference type="SUPFAM" id="SSF52540">
    <property type="entry name" value="P-loop containing nucleoside triphosphate hydrolases"/>
    <property type="match status" value="1"/>
</dbReference>
<dbReference type="InterPro" id="IPR011527">
    <property type="entry name" value="ABC1_TM_dom"/>
</dbReference>
<dbReference type="GO" id="GO:0016887">
    <property type="term" value="F:ATP hydrolysis activity"/>
    <property type="evidence" value="ECO:0007669"/>
    <property type="project" value="InterPro"/>
</dbReference>
<feature type="transmembrane region" description="Helical" evidence="10">
    <location>
        <begin position="266"/>
        <end position="288"/>
    </location>
</feature>
<name>A0A419HJI4_9PSEU</name>
<comment type="subcellular location">
    <subcellularLocation>
        <location evidence="1">Cell membrane</location>
        <topology evidence="1">Multi-pass membrane protein</topology>
    </subcellularLocation>
</comment>
<evidence type="ECO:0000313" key="14">
    <source>
        <dbReference type="Proteomes" id="UP000285112"/>
    </source>
</evidence>
<dbReference type="Proteomes" id="UP000285112">
    <property type="component" value="Unassembled WGS sequence"/>
</dbReference>
<dbReference type="PANTHER" id="PTHR43394">
    <property type="entry name" value="ATP-DEPENDENT PERMEASE MDL1, MITOCHONDRIAL"/>
    <property type="match status" value="1"/>
</dbReference>